<gene>
    <name evidence="16 22" type="primary">secA</name>
    <name evidence="22" type="ORF">BHV66_01315</name>
</gene>
<feature type="binding site" evidence="16">
    <location>
        <begin position="196"/>
        <end position="200"/>
    </location>
    <ligand>
        <name>ATP</name>
        <dbReference type="ChEBI" id="CHEBI:30616"/>
    </ligand>
</feature>
<keyword evidence="13 16" id="KW-1278">Translocase</keyword>
<comment type="cofactor">
    <cofactor evidence="1">
        <name>Zn(2+)</name>
        <dbReference type="ChEBI" id="CHEBI:29105"/>
    </cofactor>
</comment>
<dbReference type="PROSITE" id="PS51194">
    <property type="entry name" value="HELICASE_CTER"/>
    <property type="match status" value="1"/>
</dbReference>
<feature type="compositionally biased region" description="Basic and acidic residues" evidence="18">
    <location>
        <begin position="1062"/>
        <end position="1077"/>
    </location>
</feature>
<dbReference type="GO" id="GO:0046872">
    <property type="term" value="F:metal ion binding"/>
    <property type="evidence" value="ECO:0007669"/>
    <property type="project" value="UniProtKB-KW"/>
</dbReference>
<dbReference type="Pfam" id="PF21090">
    <property type="entry name" value="P-loop_SecA"/>
    <property type="match status" value="2"/>
</dbReference>
<feature type="binding site" evidence="16">
    <location>
        <position position="178"/>
    </location>
    <ligand>
        <name>ATP</name>
        <dbReference type="ChEBI" id="CHEBI:30616"/>
    </ligand>
</feature>
<dbReference type="InterPro" id="IPR036266">
    <property type="entry name" value="SecA_Wing/Scaffold_sf"/>
</dbReference>
<dbReference type="PROSITE" id="PS51192">
    <property type="entry name" value="HELICASE_ATP_BIND_1"/>
    <property type="match status" value="1"/>
</dbReference>
<keyword evidence="6 16" id="KW-0963">Cytoplasm</keyword>
<evidence type="ECO:0000256" key="6">
    <source>
        <dbReference type="ARBA" id="ARBA00022490"/>
    </source>
</evidence>
<evidence type="ECO:0000256" key="18">
    <source>
        <dbReference type="SAM" id="MobiDB-lite"/>
    </source>
</evidence>
<dbReference type="FunFam" id="3.40.50.300:FF:000694">
    <property type="entry name" value="Preprotein translocase subunit SecA"/>
    <property type="match status" value="1"/>
</dbReference>
<dbReference type="InterPro" id="IPR020937">
    <property type="entry name" value="SecA_CS"/>
</dbReference>
<dbReference type="InterPro" id="IPR011116">
    <property type="entry name" value="SecA_Wing/Scaffold"/>
</dbReference>
<dbReference type="Gene3D" id="3.90.1440.10">
    <property type="entry name" value="SecA, preprotein cross-linking domain"/>
    <property type="match status" value="1"/>
</dbReference>
<dbReference type="GO" id="GO:0065002">
    <property type="term" value="P:intracellular protein transmembrane transport"/>
    <property type="evidence" value="ECO:0007669"/>
    <property type="project" value="UniProtKB-UniRule"/>
</dbReference>
<feature type="domain" description="Helicase C-terminal" evidence="20">
    <location>
        <begin position="619"/>
        <end position="788"/>
    </location>
</feature>
<evidence type="ECO:0000313" key="22">
    <source>
        <dbReference type="EMBL" id="OKY96732.1"/>
    </source>
</evidence>
<evidence type="ECO:0000256" key="11">
    <source>
        <dbReference type="ARBA" id="ARBA00022840"/>
    </source>
</evidence>
<dbReference type="AlphaFoldDB" id="A0A1Q6FD70"/>
<dbReference type="SMART" id="SM00958">
    <property type="entry name" value="SecA_PP_bind"/>
    <property type="match status" value="1"/>
</dbReference>
<dbReference type="InterPro" id="IPR036670">
    <property type="entry name" value="SecA_X-link_sf"/>
</dbReference>
<dbReference type="Proteomes" id="UP000187417">
    <property type="component" value="Unassembled WGS sequence"/>
</dbReference>
<feature type="binding site" evidence="16">
    <location>
        <position position="694"/>
    </location>
    <ligand>
        <name>ATP</name>
        <dbReference type="ChEBI" id="CHEBI:30616"/>
    </ligand>
</feature>
<dbReference type="InterPro" id="IPR000185">
    <property type="entry name" value="SecA"/>
</dbReference>
<organism evidence="22 23">
    <name type="scientific">Alistipes putredinis</name>
    <dbReference type="NCBI Taxonomy" id="28117"/>
    <lineage>
        <taxon>Bacteria</taxon>
        <taxon>Pseudomonadati</taxon>
        <taxon>Bacteroidota</taxon>
        <taxon>Bacteroidia</taxon>
        <taxon>Bacteroidales</taxon>
        <taxon>Rikenellaceae</taxon>
        <taxon>Alistipes</taxon>
    </lineage>
</organism>
<dbReference type="InterPro" id="IPR027417">
    <property type="entry name" value="P-loop_NTPase"/>
</dbReference>
<dbReference type="GO" id="GO:0005829">
    <property type="term" value="C:cytosol"/>
    <property type="evidence" value="ECO:0007669"/>
    <property type="project" value="TreeGrafter"/>
</dbReference>
<dbReference type="PANTHER" id="PTHR30612">
    <property type="entry name" value="SECA INNER MEMBRANE COMPONENT OF SEC PROTEIN SECRETION SYSTEM"/>
    <property type="match status" value="1"/>
</dbReference>
<dbReference type="Pfam" id="PF01043">
    <property type="entry name" value="SecA_PP_bind"/>
    <property type="match status" value="1"/>
</dbReference>
<feature type="domain" description="SecA family profile" evidence="21">
    <location>
        <begin position="5"/>
        <end position="772"/>
    </location>
</feature>
<comment type="function">
    <text evidence="16">Part of the Sec protein translocase complex. Interacts with the SecYEG preprotein conducting channel. Has a central role in coupling the hydrolysis of ATP to the transfer of proteins into and across the cell membrane, serving as an ATP-driven molecular motor driving the stepwise translocation of polypeptide chains across the membrane.</text>
</comment>
<dbReference type="GO" id="GO:0031522">
    <property type="term" value="C:cell envelope Sec protein transport complex"/>
    <property type="evidence" value="ECO:0007669"/>
    <property type="project" value="TreeGrafter"/>
</dbReference>
<dbReference type="SUPFAM" id="SSF81767">
    <property type="entry name" value="Pre-protein crosslinking domain of SecA"/>
    <property type="match status" value="1"/>
</dbReference>
<dbReference type="CDD" id="cd17928">
    <property type="entry name" value="DEXDc_SecA"/>
    <property type="match status" value="1"/>
</dbReference>
<dbReference type="FunFam" id="3.40.50.300:FF:000246">
    <property type="entry name" value="Preprotein translocase subunit SecA"/>
    <property type="match status" value="1"/>
</dbReference>
<evidence type="ECO:0000256" key="1">
    <source>
        <dbReference type="ARBA" id="ARBA00001947"/>
    </source>
</evidence>
<dbReference type="SUPFAM" id="SSF52540">
    <property type="entry name" value="P-loop containing nucleoside triphosphate hydrolases"/>
    <property type="match status" value="2"/>
</dbReference>
<dbReference type="EMBL" id="MNQH01000001">
    <property type="protein sequence ID" value="OKY96732.1"/>
    <property type="molecule type" value="Genomic_DNA"/>
</dbReference>
<dbReference type="InterPro" id="IPR044722">
    <property type="entry name" value="SecA_SF2_C"/>
</dbReference>
<name>A0A1Q6FD70_9BACT</name>
<dbReference type="EC" id="7.4.2.8" evidence="16"/>
<dbReference type="GO" id="GO:0006605">
    <property type="term" value="P:protein targeting"/>
    <property type="evidence" value="ECO:0007669"/>
    <property type="project" value="UniProtKB-UniRule"/>
</dbReference>
<dbReference type="Gene3D" id="3.40.50.300">
    <property type="entry name" value="P-loop containing nucleotide triphosphate hydrolases"/>
    <property type="match status" value="2"/>
</dbReference>
<keyword evidence="15 16" id="KW-0472">Membrane</keyword>
<dbReference type="STRING" id="28117.BHV66_01315"/>
<keyword evidence="7" id="KW-0997">Cell inner membrane</keyword>
<dbReference type="Pfam" id="PF07517">
    <property type="entry name" value="SecA_DEAD"/>
    <property type="match status" value="1"/>
</dbReference>
<accession>A0A1Q6FD70</accession>
<feature type="region of interest" description="Disordered" evidence="18">
    <location>
        <begin position="1055"/>
        <end position="1097"/>
    </location>
</feature>
<dbReference type="PROSITE" id="PS01312">
    <property type="entry name" value="SECA"/>
    <property type="match status" value="1"/>
</dbReference>
<keyword evidence="14 16" id="KW-0811">Translocation</keyword>
<dbReference type="RefSeq" id="WP_215721780.1">
    <property type="nucleotide sequence ID" value="NZ_CAUCHM010000003.1"/>
</dbReference>
<dbReference type="PRINTS" id="PR00906">
    <property type="entry name" value="SECA"/>
</dbReference>
<dbReference type="SUPFAM" id="SSF81886">
    <property type="entry name" value="Helical scaffold and wing domains of SecA"/>
    <property type="match status" value="1"/>
</dbReference>
<dbReference type="Gene3D" id="1.10.3060.10">
    <property type="entry name" value="Helical scaffold and wing domains of SecA"/>
    <property type="match status" value="1"/>
</dbReference>
<sequence length="1097" mass="125172">MDIAASLIKLFFGSKADKDRKEVEPYLVKIKAVYPTIEALSNDELRAHSSNLKKQIANFIAADEARIVELKARLELPDTSLSDKEKISKEIDETVKRIDEKIEQKLDELLPEAFAIMKDTARRFAQNETVEVTANDFDRELAATKDFVKIEGDKAIYATHWLAGGNDVRWDMIHYDVQLFGGVVLHKGKIAEMATGEGKTLVATLPVFLNALAGKGVHMVTVNDYLARRDSEWMGPMYQFHGLTVDCIDRHQPNSDARRKAYMADITFGTNNEYGFDYLRDNMASSPKDLVQRKHHYAIVDEVDSVLIDDARTPLIISGPVPKGDDQLFEQYRPAIEHLYNLQKNLVTNLLAESRQLLGEGKNEEGGIKLYRSHKGLPKYKPLIKFLSEQGIKAQMQKTENIYMQDNNRRMPEITDDLYFVIDEKMNSVELTDKGHEALSKYFNEEGFFVLPDIGARIAEIEKEEITPEEKAQKRDAVINDYAVKAERVHTVIQLLKAYAMFEKDVEYVVMDNKVKIVDEQTGRILDGRRYSDGLHQAIEAKERVKVEAATQTFATITLQNYFRMYHKLAGMTGTAETEASEFWSIYKLDVVVIPTNRKVIRDDRQDLVYKTKREKYNAVIEEIVKLVEQGRPVLVGTTSVEISELLSRMLKLRGIKHNVLNAKQHQLEAQIVAEAGRSGQVTIATNMAGRGTDIKLTPEVKQAGGLAIIGTERHESRRVDRQLRGRAGRQGDPGSSQFFVSLEDDLMRLFGSGRIASMMDRMGLKEGEVIQAGLMTKAIERAQKKVEENNFGIRKRLLEYDDVMNSQREVIYTRRRHALYGERIEIDLNNIMYDFATTFVENHEGVEFDDFRIEMIREAAIQPSFDEAAYEKAKPRELIELIVADLQAAYTRRMKAIADMVRPVMERVYEDRKGQLDTNIYFPITDGHLGYNVPVNLQRCKDSDGEEIFKVFSKVVMFTTIDDAWREHLREMDDLRQSVQNATYEQKDPLLIYKLESFQLFSKMLNKVNADVLSTLNKAYIPVRENTAENVQRERQERAKVDVNKLQASRMQAAAQAGQAEKQKPMPVHVEKKAGRNDPCPCGSGKKYKNCHGKGL</sequence>
<proteinExistence type="inferred from homology"/>
<comment type="subcellular location">
    <subcellularLocation>
        <location evidence="16">Cell membrane</location>
        <topology evidence="16">Peripheral membrane protein</topology>
        <orientation evidence="16">Cytoplasmic side</orientation>
    </subcellularLocation>
    <subcellularLocation>
        <location evidence="2 16">Cytoplasm</location>
    </subcellularLocation>
    <text evidence="16">Distribution is 50-50.</text>
</comment>
<evidence type="ECO:0000256" key="17">
    <source>
        <dbReference type="RuleBase" id="RU003874"/>
    </source>
</evidence>
<evidence type="ECO:0000256" key="16">
    <source>
        <dbReference type="HAMAP-Rule" id="MF_01382"/>
    </source>
</evidence>
<dbReference type="InterPro" id="IPR014001">
    <property type="entry name" value="Helicase_ATP-bd"/>
</dbReference>
<evidence type="ECO:0000256" key="3">
    <source>
        <dbReference type="ARBA" id="ARBA00007650"/>
    </source>
</evidence>
<evidence type="ECO:0000259" key="21">
    <source>
        <dbReference type="PROSITE" id="PS51196"/>
    </source>
</evidence>
<evidence type="ECO:0000256" key="7">
    <source>
        <dbReference type="ARBA" id="ARBA00022519"/>
    </source>
</evidence>
<dbReference type="PANTHER" id="PTHR30612:SF0">
    <property type="entry name" value="CHLOROPLAST PROTEIN-TRANSPORTING ATPASE"/>
    <property type="match status" value="1"/>
</dbReference>
<evidence type="ECO:0000259" key="20">
    <source>
        <dbReference type="PROSITE" id="PS51194"/>
    </source>
</evidence>
<dbReference type="GO" id="GO:0043952">
    <property type="term" value="P:protein transport by the Sec complex"/>
    <property type="evidence" value="ECO:0007669"/>
    <property type="project" value="TreeGrafter"/>
</dbReference>
<evidence type="ECO:0000256" key="13">
    <source>
        <dbReference type="ARBA" id="ARBA00022967"/>
    </source>
</evidence>
<evidence type="ECO:0000256" key="4">
    <source>
        <dbReference type="ARBA" id="ARBA00022448"/>
    </source>
</evidence>
<dbReference type="InterPro" id="IPR004027">
    <property type="entry name" value="SEC_C_motif"/>
</dbReference>
<reference evidence="22 23" key="1">
    <citation type="journal article" date="2016" name="Nat. Biotechnol.">
        <title>Measurement of bacterial replication rates in microbial communities.</title>
        <authorList>
            <person name="Brown C.T."/>
            <person name="Olm M.R."/>
            <person name="Thomas B.C."/>
            <person name="Banfield J.F."/>
        </authorList>
    </citation>
    <scope>NUCLEOTIDE SEQUENCE [LARGE SCALE GENOMIC DNA]</scope>
    <source>
        <strain evidence="22">CAG:67_53_122</strain>
    </source>
</reference>
<dbReference type="InterPro" id="IPR011115">
    <property type="entry name" value="SecA_DEAD"/>
</dbReference>
<evidence type="ECO:0000256" key="12">
    <source>
        <dbReference type="ARBA" id="ARBA00022927"/>
    </source>
</evidence>
<keyword evidence="10" id="KW-0862">Zinc</keyword>
<dbReference type="GO" id="GO:0005524">
    <property type="term" value="F:ATP binding"/>
    <property type="evidence" value="ECO:0007669"/>
    <property type="project" value="UniProtKB-UniRule"/>
</dbReference>
<dbReference type="InterPro" id="IPR014018">
    <property type="entry name" value="SecA_motor_DEAD"/>
</dbReference>
<dbReference type="Pfam" id="PF02810">
    <property type="entry name" value="SEC-C"/>
    <property type="match status" value="1"/>
</dbReference>
<keyword evidence="5 16" id="KW-1003">Cell membrane</keyword>
<keyword evidence="4 16" id="KW-0813">Transport</keyword>
<dbReference type="NCBIfam" id="NF009536">
    <property type="entry name" value="PRK12901.1"/>
    <property type="match status" value="1"/>
</dbReference>
<keyword evidence="8" id="KW-0479">Metal-binding</keyword>
<comment type="subunit">
    <text evidence="16">Monomer and homodimer. Part of the essential Sec protein translocation apparatus which comprises SecA, SecYEG and auxiliary proteins SecDF. Other proteins may also be involved.</text>
</comment>
<evidence type="ECO:0000256" key="2">
    <source>
        <dbReference type="ARBA" id="ARBA00004496"/>
    </source>
</evidence>
<feature type="compositionally biased region" description="Basic residues" evidence="18">
    <location>
        <begin position="1087"/>
        <end position="1097"/>
    </location>
</feature>
<dbReference type="GO" id="GO:0017038">
    <property type="term" value="P:protein import"/>
    <property type="evidence" value="ECO:0007669"/>
    <property type="project" value="InterPro"/>
</dbReference>
<evidence type="ECO:0000313" key="23">
    <source>
        <dbReference type="Proteomes" id="UP000187417"/>
    </source>
</evidence>
<dbReference type="GO" id="GO:0008564">
    <property type="term" value="F:protein-exporting ATPase activity"/>
    <property type="evidence" value="ECO:0007669"/>
    <property type="project" value="UniProtKB-EC"/>
</dbReference>
<dbReference type="NCBIfam" id="TIGR00963">
    <property type="entry name" value="secA"/>
    <property type="match status" value="1"/>
</dbReference>
<evidence type="ECO:0000256" key="14">
    <source>
        <dbReference type="ARBA" id="ARBA00023010"/>
    </source>
</evidence>
<dbReference type="InterPro" id="IPR001650">
    <property type="entry name" value="Helicase_C-like"/>
</dbReference>
<dbReference type="HAMAP" id="MF_01382">
    <property type="entry name" value="SecA"/>
    <property type="match status" value="1"/>
</dbReference>
<protein>
    <recommendedName>
        <fullName evidence="16 17">Protein translocase subunit SecA</fullName>
        <ecNumber evidence="16">7.4.2.8</ecNumber>
    </recommendedName>
</protein>
<comment type="similarity">
    <text evidence="3 16 17">Belongs to the SecA family.</text>
</comment>
<dbReference type="PROSITE" id="PS51196">
    <property type="entry name" value="SECA_MOTOR_DEAD"/>
    <property type="match status" value="1"/>
</dbReference>
<evidence type="ECO:0000256" key="9">
    <source>
        <dbReference type="ARBA" id="ARBA00022741"/>
    </source>
</evidence>
<feature type="domain" description="Helicase ATP-binding" evidence="19">
    <location>
        <begin position="180"/>
        <end position="339"/>
    </location>
</feature>
<evidence type="ECO:0000256" key="10">
    <source>
        <dbReference type="ARBA" id="ARBA00022833"/>
    </source>
</evidence>
<dbReference type="CDD" id="cd18803">
    <property type="entry name" value="SF2_C_secA"/>
    <property type="match status" value="1"/>
</dbReference>
<keyword evidence="11 16" id="KW-0067">ATP-binding</keyword>
<dbReference type="SMART" id="SM00957">
    <property type="entry name" value="SecA_DEAD"/>
    <property type="match status" value="1"/>
</dbReference>
<comment type="caution">
    <text evidence="22">The sequence shown here is derived from an EMBL/GenBank/DDBJ whole genome shotgun (WGS) entry which is preliminary data.</text>
</comment>
<evidence type="ECO:0000259" key="19">
    <source>
        <dbReference type="PROSITE" id="PS51192"/>
    </source>
</evidence>
<evidence type="ECO:0000256" key="5">
    <source>
        <dbReference type="ARBA" id="ARBA00022475"/>
    </source>
</evidence>
<evidence type="ECO:0000256" key="8">
    <source>
        <dbReference type="ARBA" id="ARBA00022723"/>
    </source>
</evidence>
<dbReference type="InterPro" id="IPR011130">
    <property type="entry name" value="SecA_preprotein_X-link_dom"/>
</dbReference>
<comment type="catalytic activity">
    <reaction evidence="16">
        <text>ATP + H2O + cellular proteinSide 1 = ADP + phosphate + cellular proteinSide 2.</text>
        <dbReference type="EC" id="7.4.2.8"/>
    </reaction>
</comment>
<dbReference type="GO" id="GO:0005886">
    <property type="term" value="C:plasma membrane"/>
    <property type="evidence" value="ECO:0007669"/>
    <property type="project" value="UniProtKB-SubCell"/>
</dbReference>
<evidence type="ECO:0000256" key="15">
    <source>
        <dbReference type="ARBA" id="ARBA00023136"/>
    </source>
</evidence>
<dbReference type="Pfam" id="PF07516">
    <property type="entry name" value="SecA_SW"/>
    <property type="match status" value="1"/>
</dbReference>
<keyword evidence="9 16" id="KW-0547">Nucleotide-binding</keyword>
<keyword evidence="12 16" id="KW-0653">Protein transport</keyword>